<feature type="repeat" description="FG-GAP" evidence="1">
    <location>
        <begin position="23"/>
        <end position="78"/>
    </location>
</feature>
<dbReference type="GO" id="GO:0009897">
    <property type="term" value="C:external side of plasma membrane"/>
    <property type="evidence" value="ECO:0007669"/>
    <property type="project" value="TreeGrafter"/>
</dbReference>
<dbReference type="PANTHER" id="PTHR23220:SF118">
    <property type="entry name" value="INTEGRIN ALPHA-X"/>
    <property type="match status" value="1"/>
</dbReference>
<sequence length="169" mass="18694">LLQSFSSHLPFPGLASSLCFNLDTDQPTTFLMESAGFGYSVVQYANSWVVVGAPQEIKAANQTGSLYQCDYRTGKCEPIRLKIPPEAVNMSLGLSLAASTNPSQLLAQRLPAALQGECWGLLWARDTFARVDKKDIWKKYVLDSIAVPDMSWVVTVCFHILPHYCSTFL</sequence>
<dbReference type="GO" id="GO:0005178">
    <property type="term" value="F:integrin binding"/>
    <property type="evidence" value="ECO:0007669"/>
    <property type="project" value="TreeGrafter"/>
</dbReference>
<dbReference type="InterPro" id="IPR013519">
    <property type="entry name" value="Int_alpha_beta-p"/>
</dbReference>
<proteinExistence type="predicted"/>
<evidence type="ECO:0000256" key="1">
    <source>
        <dbReference type="PROSITE-ProRule" id="PRU00803"/>
    </source>
</evidence>
<dbReference type="Ensembl" id="ENSPTIT00000017219.1">
    <property type="protein sequence ID" value="ENSPTIP00000013171.1"/>
    <property type="gene ID" value="ENSPTIG00000012969.1"/>
</dbReference>
<dbReference type="GO" id="GO:0008305">
    <property type="term" value="C:integrin complex"/>
    <property type="evidence" value="ECO:0007669"/>
    <property type="project" value="TreeGrafter"/>
</dbReference>
<reference evidence="2" key="1">
    <citation type="submission" date="2025-08" db="UniProtKB">
        <authorList>
            <consortium name="Ensembl"/>
        </authorList>
    </citation>
    <scope>IDENTIFICATION</scope>
</reference>
<dbReference type="GO" id="GO:0007160">
    <property type="term" value="P:cell-matrix adhesion"/>
    <property type="evidence" value="ECO:0007669"/>
    <property type="project" value="TreeGrafter"/>
</dbReference>
<dbReference type="Proteomes" id="UP000675900">
    <property type="component" value="Unassembled WGS sequence"/>
</dbReference>
<dbReference type="GO" id="GO:0007229">
    <property type="term" value="P:integrin-mediated signaling pathway"/>
    <property type="evidence" value="ECO:0007669"/>
    <property type="project" value="TreeGrafter"/>
</dbReference>
<dbReference type="PROSITE" id="PS51470">
    <property type="entry name" value="FG_GAP"/>
    <property type="match status" value="1"/>
</dbReference>
<dbReference type="GeneTree" id="ENSGT00940000154838"/>
<dbReference type="GO" id="GO:0033627">
    <property type="term" value="P:cell adhesion mediated by integrin"/>
    <property type="evidence" value="ECO:0007669"/>
    <property type="project" value="TreeGrafter"/>
</dbReference>
<name>A0A8C9JVC3_PANTA</name>
<evidence type="ECO:0000313" key="3">
    <source>
        <dbReference type="Proteomes" id="UP000675900"/>
    </source>
</evidence>
<dbReference type="AlphaFoldDB" id="A0A8C9JVC3"/>
<dbReference type="GO" id="GO:0098609">
    <property type="term" value="P:cell-cell adhesion"/>
    <property type="evidence" value="ECO:0007669"/>
    <property type="project" value="TreeGrafter"/>
</dbReference>
<protein>
    <submittedName>
        <fullName evidence="2">Uncharacterized protein</fullName>
    </submittedName>
</protein>
<accession>A0A8C9JVC3</accession>
<dbReference type="PANTHER" id="PTHR23220">
    <property type="entry name" value="INTEGRIN ALPHA"/>
    <property type="match status" value="1"/>
</dbReference>
<dbReference type="InterPro" id="IPR028994">
    <property type="entry name" value="Integrin_alpha_N"/>
</dbReference>
<dbReference type="Gene3D" id="2.130.10.130">
    <property type="entry name" value="Integrin alpha, N-terminal"/>
    <property type="match status" value="1"/>
</dbReference>
<reference evidence="2" key="2">
    <citation type="submission" date="2025-09" db="UniProtKB">
        <authorList>
            <consortium name="Ensembl"/>
        </authorList>
    </citation>
    <scope>IDENTIFICATION</scope>
</reference>
<evidence type="ECO:0000313" key="2">
    <source>
        <dbReference type="Ensembl" id="ENSPTIP00000013171.1"/>
    </source>
</evidence>
<organism evidence="2 3">
    <name type="scientific">Panthera tigris altaica</name>
    <name type="common">Siberian tiger</name>
    <dbReference type="NCBI Taxonomy" id="74533"/>
    <lineage>
        <taxon>Eukaryota</taxon>
        <taxon>Metazoa</taxon>
        <taxon>Chordata</taxon>
        <taxon>Craniata</taxon>
        <taxon>Vertebrata</taxon>
        <taxon>Euteleostomi</taxon>
        <taxon>Mammalia</taxon>
        <taxon>Eutheria</taxon>
        <taxon>Laurasiatheria</taxon>
        <taxon>Carnivora</taxon>
        <taxon>Feliformia</taxon>
        <taxon>Felidae</taxon>
        <taxon>Pantherinae</taxon>
        <taxon>Panthera</taxon>
    </lineage>
</organism>
<keyword evidence="3" id="KW-1185">Reference proteome</keyword>